<comment type="caution">
    <text evidence="1">The sequence shown here is derived from an EMBL/GenBank/DDBJ whole genome shotgun (WGS) entry which is preliminary data.</text>
</comment>
<reference evidence="1 2" key="1">
    <citation type="submission" date="2020-08" db="EMBL/GenBank/DDBJ databases">
        <title>The Agave Microbiome: Exploring the role of microbial communities in plant adaptations to desert environments.</title>
        <authorList>
            <person name="Partida-Martinez L.P."/>
        </authorList>
    </citation>
    <scope>NUCLEOTIDE SEQUENCE [LARGE SCALE GENOMIC DNA]</scope>
    <source>
        <strain evidence="1 2">AT3.9</strain>
    </source>
</reference>
<sequence>MLGQNAETAFESRREVGRTGIAGTVGRLTDADAFLHQETPGFVQFFVPDELENGHPESGPEMPLERRRAHSGLAGNLFYRASQKIARFQLLGDDTNAVMIPRAERILMKSRLRYQRGKGLTNNLKASALDQKTLKDIRVGRGAQDLLRKRDSPGRRFPHG</sequence>
<evidence type="ECO:0000313" key="1">
    <source>
        <dbReference type="EMBL" id="MBB3021117.1"/>
    </source>
</evidence>
<name>A0A7W4VPX5_9HYPH</name>
<dbReference type="EMBL" id="JACHWB010000007">
    <property type="protein sequence ID" value="MBB3021117.1"/>
    <property type="molecule type" value="Genomic_DNA"/>
</dbReference>
<evidence type="ECO:0000313" key="2">
    <source>
        <dbReference type="Proteomes" id="UP000532010"/>
    </source>
</evidence>
<dbReference type="Proteomes" id="UP000532010">
    <property type="component" value="Unassembled WGS sequence"/>
</dbReference>
<organism evidence="1 2">
    <name type="scientific">Microvirga lupini</name>
    <dbReference type="NCBI Taxonomy" id="420324"/>
    <lineage>
        <taxon>Bacteria</taxon>
        <taxon>Pseudomonadati</taxon>
        <taxon>Pseudomonadota</taxon>
        <taxon>Alphaproteobacteria</taxon>
        <taxon>Hyphomicrobiales</taxon>
        <taxon>Methylobacteriaceae</taxon>
        <taxon>Microvirga</taxon>
    </lineage>
</organism>
<accession>A0A7W4VPX5</accession>
<dbReference type="AlphaFoldDB" id="A0A7W4VPX5"/>
<keyword evidence="2" id="KW-1185">Reference proteome</keyword>
<gene>
    <name evidence="1" type="ORF">FHR70_004207</name>
</gene>
<proteinExistence type="predicted"/>
<protein>
    <submittedName>
        <fullName evidence="1">Uncharacterized protein</fullName>
    </submittedName>
</protein>